<evidence type="ECO:0000256" key="1">
    <source>
        <dbReference type="SAM" id="MobiDB-lite"/>
    </source>
</evidence>
<dbReference type="Proteomes" id="UP000593562">
    <property type="component" value="Unassembled WGS sequence"/>
</dbReference>
<dbReference type="PANTHER" id="PTHR37721">
    <property type="entry name" value="OS05G0464200 PROTEIN"/>
    <property type="match status" value="1"/>
</dbReference>
<evidence type="ECO:0000313" key="3">
    <source>
        <dbReference type="Proteomes" id="UP000593562"/>
    </source>
</evidence>
<protein>
    <submittedName>
        <fullName evidence="2">Uncharacterized protein</fullName>
    </submittedName>
</protein>
<dbReference type="InParanoid" id="A0A7J7DZ08"/>
<comment type="caution">
    <text evidence="2">The sequence shown here is derived from an EMBL/GenBank/DDBJ whole genome shotgun (WGS) entry which is preliminary data.</text>
</comment>
<dbReference type="EMBL" id="JAAARO010000002">
    <property type="protein sequence ID" value="KAF5751509.1"/>
    <property type="molecule type" value="Genomic_DNA"/>
</dbReference>
<feature type="region of interest" description="Disordered" evidence="1">
    <location>
        <begin position="34"/>
        <end position="73"/>
    </location>
</feature>
<keyword evidence="3" id="KW-1185">Reference proteome</keyword>
<evidence type="ECO:0000313" key="2">
    <source>
        <dbReference type="EMBL" id="KAF5751509.1"/>
    </source>
</evidence>
<accession>A0A7J7DZ08</accession>
<gene>
    <name evidence="2" type="ORF">HS088_TW02G00523</name>
</gene>
<reference evidence="2 3" key="1">
    <citation type="journal article" date="2020" name="Nat. Commun.">
        <title>Genome of Tripterygium wilfordii and identification of cytochrome P450 involved in triptolide biosynthesis.</title>
        <authorList>
            <person name="Tu L."/>
            <person name="Su P."/>
            <person name="Zhang Z."/>
            <person name="Gao L."/>
            <person name="Wang J."/>
            <person name="Hu T."/>
            <person name="Zhou J."/>
            <person name="Zhang Y."/>
            <person name="Zhao Y."/>
            <person name="Liu Y."/>
            <person name="Song Y."/>
            <person name="Tong Y."/>
            <person name="Lu Y."/>
            <person name="Yang J."/>
            <person name="Xu C."/>
            <person name="Jia M."/>
            <person name="Peters R.J."/>
            <person name="Huang L."/>
            <person name="Gao W."/>
        </authorList>
    </citation>
    <scope>NUCLEOTIDE SEQUENCE [LARGE SCALE GENOMIC DNA]</scope>
    <source>
        <strain evidence="3">cv. XIE 37</strain>
        <tissue evidence="2">Leaf</tissue>
    </source>
</reference>
<name>A0A7J7DZ08_TRIWF</name>
<sequence>MATDSSRNARFAPKRGKIKAQIFESMVKKVVSVFSDAGVAPRENKEETGKGGGSASVSPPPSAYSSDGNTDIS</sequence>
<organism evidence="2 3">
    <name type="scientific">Tripterygium wilfordii</name>
    <name type="common">Thunder God vine</name>
    <dbReference type="NCBI Taxonomy" id="458696"/>
    <lineage>
        <taxon>Eukaryota</taxon>
        <taxon>Viridiplantae</taxon>
        <taxon>Streptophyta</taxon>
        <taxon>Embryophyta</taxon>
        <taxon>Tracheophyta</taxon>
        <taxon>Spermatophyta</taxon>
        <taxon>Magnoliopsida</taxon>
        <taxon>eudicotyledons</taxon>
        <taxon>Gunneridae</taxon>
        <taxon>Pentapetalae</taxon>
        <taxon>rosids</taxon>
        <taxon>fabids</taxon>
        <taxon>Celastrales</taxon>
        <taxon>Celastraceae</taxon>
        <taxon>Tripterygium</taxon>
    </lineage>
</organism>
<dbReference type="AlphaFoldDB" id="A0A7J7DZ08"/>
<dbReference type="PANTHER" id="PTHR37721:SF1">
    <property type="entry name" value="OS05G0464200 PROTEIN"/>
    <property type="match status" value="1"/>
</dbReference>
<proteinExistence type="predicted"/>